<dbReference type="OrthoDB" id="7307060at2"/>
<dbReference type="HOGENOM" id="CLU_2679751_0_0_5"/>
<name>G7Z845_AZOL4</name>
<gene>
    <name evidence="2" type="ordered locus">AZOLI_0200</name>
</gene>
<reference evidence="3" key="1">
    <citation type="journal article" date="2011" name="PLoS Genet.">
        <title>Azospirillum genomes reveal transition of bacteria from aquatic to terrestrial environments.</title>
        <authorList>
            <person name="Wisniewski-Dye F."/>
            <person name="Borziak K."/>
            <person name="Khalsa-Moyers G."/>
            <person name="Alexandre G."/>
            <person name="Sukharnikov L.O."/>
            <person name="Wuichet K."/>
            <person name="Hurst G.B."/>
            <person name="McDonald W.H."/>
            <person name="Robertson J.S."/>
            <person name="Barbe V."/>
            <person name="Calteau A."/>
            <person name="Rouy Z."/>
            <person name="Mangenot S."/>
            <person name="Prigent-Combaret C."/>
            <person name="Normand P."/>
            <person name="Boyer M."/>
            <person name="Siguier P."/>
            <person name="Dessaux Y."/>
            <person name="Elmerich C."/>
            <person name="Condemine G."/>
            <person name="Krishnen G."/>
            <person name="Kennedy I."/>
            <person name="Paterson A.H."/>
            <person name="Gonzalez V."/>
            <person name="Mavingui P."/>
            <person name="Zhulin I.B."/>
        </authorList>
    </citation>
    <scope>NUCLEOTIDE SEQUENCE [LARGE SCALE GENOMIC DNA]</scope>
    <source>
        <strain evidence="3">4B</strain>
    </source>
</reference>
<organism evidence="2 3">
    <name type="scientific">Azospirillum lipoferum (strain 4B)</name>
    <dbReference type="NCBI Taxonomy" id="862719"/>
    <lineage>
        <taxon>Bacteria</taxon>
        <taxon>Pseudomonadati</taxon>
        <taxon>Pseudomonadota</taxon>
        <taxon>Alphaproteobacteria</taxon>
        <taxon>Rhodospirillales</taxon>
        <taxon>Azospirillaceae</taxon>
        <taxon>Azospirillum</taxon>
    </lineage>
</organism>
<keyword evidence="3" id="KW-1185">Reference proteome</keyword>
<dbReference type="AlphaFoldDB" id="G7Z845"/>
<proteinExistence type="predicted"/>
<evidence type="ECO:0000313" key="2">
    <source>
        <dbReference type="EMBL" id="CBS85609.1"/>
    </source>
</evidence>
<evidence type="ECO:0000313" key="3">
    <source>
        <dbReference type="Proteomes" id="UP000005667"/>
    </source>
</evidence>
<dbReference type="KEGG" id="ali:AZOLI_0200"/>
<accession>G7Z845</accession>
<feature type="region of interest" description="Disordered" evidence="1">
    <location>
        <begin position="1"/>
        <end position="23"/>
    </location>
</feature>
<dbReference type="Proteomes" id="UP000005667">
    <property type="component" value="Chromosome"/>
</dbReference>
<dbReference type="EMBL" id="FQ311868">
    <property type="protein sequence ID" value="CBS85609.1"/>
    <property type="molecule type" value="Genomic_DNA"/>
</dbReference>
<evidence type="ECO:0000256" key="1">
    <source>
        <dbReference type="SAM" id="MobiDB-lite"/>
    </source>
</evidence>
<sequence>MASKEPPKAGAVADAAWNGSPDCGSPHYRKPDYRKIAHELAQLGAEAASRARVTGDGHYARLARTLTNRADQILDDLDGGGKA</sequence>
<protein>
    <submittedName>
        <fullName evidence="2">Uncharacterized protein</fullName>
    </submittedName>
</protein>